<gene>
    <name evidence="2" type="ORF">ABOD76_09590</name>
</gene>
<dbReference type="EMBL" id="CP158299">
    <property type="protein sequence ID" value="XBV86540.1"/>
    <property type="molecule type" value="Genomic_DNA"/>
</dbReference>
<sequence>MTNNREDKPDVAEVSTISGLSAGMDDQQPNDDARIAEQGPAPADLEERPVPPVPLPSRDGLSAGEVEALTGPDSSES</sequence>
<reference evidence="2" key="1">
    <citation type="submission" date="2024-06" db="EMBL/GenBank/DDBJ databases">
        <title>Draft Genome Sequence of Deinococcus sonorensis Type Strain KR-87, a Biofilm Producing Representative of the Genus Deinococcus.</title>
        <authorList>
            <person name="Boren L.S."/>
            <person name="Grosso R.A."/>
            <person name="Hugenberg-Cox A.N."/>
            <person name="Hill J.T.E."/>
            <person name="Albert C.M."/>
            <person name="Tuohy J.M."/>
        </authorList>
    </citation>
    <scope>NUCLEOTIDE SEQUENCE</scope>
    <source>
        <strain evidence="2">KR-87</strain>
    </source>
</reference>
<feature type="region of interest" description="Disordered" evidence="1">
    <location>
        <begin position="1"/>
        <end position="77"/>
    </location>
</feature>
<name>A0AAU7UDR8_9DEIO</name>
<feature type="compositionally biased region" description="Basic and acidic residues" evidence="1">
    <location>
        <begin position="1"/>
        <end position="11"/>
    </location>
</feature>
<evidence type="ECO:0000256" key="1">
    <source>
        <dbReference type="SAM" id="MobiDB-lite"/>
    </source>
</evidence>
<dbReference type="AlphaFoldDB" id="A0AAU7UDR8"/>
<accession>A0AAU7UDR8</accession>
<organism evidence="2">
    <name type="scientific">Deinococcus sonorensis KR-87</name>
    <dbReference type="NCBI Taxonomy" id="694439"/>
    <lineage>
        <taxon>Bacteria</taxon>
        <taxon>Thermotogati</taxon>
        <taxon>Deinococcota</taxon>
        <taxon>Deinococci</taxon>
        <taxon>Deinococcales</taxon>
        <taxon>Deinococcaceae</taxon>
        <taxon>Deinococcus</taxon>
    </lineage>
</organism>
<evidence type="ECO:0000313" key="2">
    <source>
        <dbReference type="EMBL" id="XBV86540.1"/>
    </source>
</evidence>
<proteinExistence type="predicted"/>
<dbReference type="RefSeq" id="WP_350244612.1">
    <property type="nucleotide sequence ID" value="NZ_CP158299.1"/>
</dbReference>
<dbReference type="KEGG" id="dsc:ABOD76_09590"/>
<protein>
    <submittedName>
        <fullName evidence="2">Uncharacterized protein</fullName>
    </submittedName>
</protein>